<gene>
    <name evidence="1" type="ORF">METZ01_LOCUS87153</name>
</gene>
<sequence length="87" mass="9846">MRFIKICFTIIFSLSAILADEIDFSHDGWDRECYLYKPSCIPDTVPSEFELVPLVLMLHGLGGEGADYYDFSSLAEDSCSKKMVLLK</sequence>
<proteinExistence type="predicted"/>
<accession>A0A381V1P7</accession>
<dbReference type="EMBL" id="UINC01007621">
    <property type="protein sequence ID" value="SVA34299.1"/>
    <property type="molecule type" value="Genomic_DNA"/>
</dbReference>
<name>A0A381V1P7_9ZZZZ</name>
<organism evidence="1">
    <name type="scientific">marine metagenome</name>
    <dbReference type="NCBI Taxonomy" id="408172"/>
    <lineage>
        <taxon>unclassified sequences</taxon>
        <taxon>metagenomes</taxon>
        <taxon>ecological metagenomes</taxon>
    </lineage>
</organism>
<protein>
    <submittedName>
        <fullName evidence="1">Uncharacterized protein</fullName>
    </submittedName>
</protein>
<dbReference type="AlphaFoldDB" id="A0A381V1P7"/>
<evidence type="ECO:0000313" key="1">
    <source>
        <dbReference type="EMBL" id="SVA34299.1"/>
    </source>
</evidence>
<reference evidence="1" key="1">
    <citation type="submission" date="2018-05" db="EMBL/GenBank/DDBJ databases">
        <authorList>
            <person name="Lanie J.A."/>
            <person name="Ng W.-L."/>
            <person name="Kazmierczak K.M."/>
            <person name="Andrzejewski T.M."/>
            <person name="Davidsen T.M."/>
            <person name="Wayne K.J."/>
            <person name="Tettelin H."/>
            <person name="Glass J.I."/>
            <person name="Rusch D."/>
            <person name="Podicherti R."/>
            <person name="Tsui H.-C.T."/>
            <person name="Winkler M.E."/>
        </authorList>
    </citation>
    <scope>NUCLEOTIDE SEQUENCE</scope>
</reference>
<dbReference type="Gene3D" id="3.40.50.1820">
    <property type="entry name" value="alpha/beta hydrolase"/>
    <property type="match status" value="1"/>
</dbReference>
<dbReference type="InterPro" id="IPR029058">
    <property type="entry name" value="AB_hydrolase_fold"/>
</dbReference>